<dbReference type="HOGENOM" id="CLU_1610733_0_0_1"/>
<dbReference type="Proteomes" id="UP000003163">
    <property type="component" value="Unassembled WGS sequence"/>
</dbReference>
<feature type="chain" id="PRO_5003818976" description="Lipoprotein" evidence="1">
    <location>
        <begin position="22"/>
        <end position="165"/>
    </location>
</feature>
<dbReference type="InParanoid" id="J8ZR00"/>
<protein>
    <recommendedName>
        <fullName evidence="4">Lipoprotein</fullName>
    </recommendedName>
</protein>
<gene>
    <name evidence="2" type="ORF">EDEG_03463</name>
</gene>
<accession>J8ZR00</accession>
<feature type="signal peptide" evidence="1">
    <location>
        <begin position="1"/>
        <end position="21"/>
    </location>
</feature>
<dbReference type="AlphaFoldDB" id="J8ZR00"/>
<evidence type="ECO:0000313" key="2">
    <source>
        <dbReference type="EMBL" id="EJW02103.1"/>
    </source>
</evidence>
<proteinExistence type="predicted"/>
<name>J8ZR00_EDHAE</name>
<keyword evidence="1" id="KW-0732">Signal</keyword>
<reference evidence="2 3" key="1">
    <citation type="submission" date="2011-08" db="EMBL/GenBank/DDBJ databases">
        <authorList>
            <person name="Liu Z.J."/>
            <person name="Shi F.L."/>
            <person name="Lu J.Q."/>
            <person name="Li M."/>
            <person name="Wang Z.L."/>
        </authorList>
    </citation>
    <scope>NUCLEOTIDE SEQUENCE [LARGE SCALE GENOMIC DNA]</scope>
    <source>
        <strain evidence="2 3">USNM 41457</strain>
    </source>
</reference>
<evidence type="ECO:0000313" key="3">
    <source>
        <dbReference type="Proteomes" id="UP000003163"/>
    </source>
</evidence>
<evidence type="ECO:0000256" key="1">
    <source>
        <dbReference type="SAM" id="SignalP"/>
    </source>
</evidence>
<reference evidence="3" key="2">
    <citation type="submission" date="2015-07" db="EMBL/GenBank/DDBJ databases">
        <title>Contrasting host-pathogen interactions and genome evolution in two generalist and specialist microsporidian pathogens of mosquitoes.</title>
        <authorList>
            <consortium name="The Broad Institute Genomics Platform"/>
            <consortium name="The Broad Institute Genome Sequencing Center for Infectious Disease"/>
            <person name="Cuomo C.A."/>
            <person name="Sanscrainte N.D."/>
            <person name="Goldberg J.M."/>
            <person name="Heiman D."/>
            <person name="Young S."/>
            <person name="Zeng Q."/>
            <person name="Becnel J.J."/>
            <person name="Birren B.W."/>
        </authorList>
    </citation>
    <scope>NUCLEOTIDE SEQUENCE [LARGE SCALE GENOMIC DNA]</scope>
    <source>
        <strain evidence="3">USNM 41457</strain>
    </source>
</reference>
<evidence type="ECO:0008006" key="4">
    <source>
        <dbReference type="Google" id="ProtNLM"/>
    </source>
</evidence>
<sequence>MKHISKIIFMVLLLTNCLILCQDSPLYKHQAFFNARVPIKNITHNTFELYANPLPIHYKRKSYIDEVIIAKIALNRTMKGFTNFAEFSKALEDTNKQISEQSSLISDEDKNLYEKEKKLWININVNIVLLLLHKSANTINNLKKLPKSLKNYFVRELREKAHKII</sequence>
<organism evidence="2 3">
    <name type="scientific">Edhazardia aedis (strain USNM 41457)</name>
    <name type="common">Microsporidian parasite</name>
    <dbReference type="NCBI Taxonomy" id="1003232"/>
    <lineage>
        <taxon>Eukaryota</taxon>
        <taxon>Fungi</taxon>
        <taxon>Fungi incertae sedis</taxon>
        <taxon>Microsporidia</taxon>
        <taxon>Edhazardia</taxon>
    </lineage>
</organism>
<comment type="caution">
    <text evidence="2">The sequence shown here is derived from an EMBL/GenBank/DDBJ whole genome shotgun (WGS) entry which is preliminary data.</text>
</comment>
<keyword evidence="3" id="KW-1185">Reference proteome</keyword>
<dbReference type="VEuPathDB" id="MicrosporidiaDB:EDEG_03463"/>
<dbReference type="EMBL" id="AFBI03000090">
    <property type="protein sequence ID" value="EJW02103.1"/>
    <property type="molecule type" value="Genomic_DNA"/>
</dbReference>